<sequence length="699" mass="76336">MRSGGLPVGPRGKERVAYEGDYLVHENIGVCRYKRAVTSVANGSEWEAIELEFADGVVEVARIDSRLLTRFRAGDSRGVKLSRYADASRWLRAKEKVATKVRAQAVDVMALYARRAGTARAPCAPDGPDYAAFCARFPHAPTPDQARCMEEIEQDMVWRQRPMDRLLCGDVGFGKTEVAMRAIYRAVRNGRQVALLAPTTILAAQHYRTLLARLPSDMRVELLRGGNTRDARDIKVRMAEGTVDVVVGTHTLLGRKVEFSGLGLLVVDEEQKFGVHQKERLKALATGVDVLTLTATPIPRTLHMSLSGIRDLSIIQSPPEGRLNVTTYIMKSTDEVIQRAVARELRRKGQVFFIVPRISDIDAAAARLHKLAPAARVVVGHSKVRDLEERVLNFTLGIGDVLVATSIIENGIDMPNVNSIIIQDSHMFGLSQLYQMRGRVGRSDKAAYTYLLYGPDVRLTADAKRRLKALRELSTLGSGYELANRDLEIRGAGSVFGTDQSGDVGAVGYELYMNMLEAALADARGTSIQAVLKCHIDLGLDLAARGSVPTDYIPLDVVAQEVDRLRVARGYGDLVDIAQQWVNTYGPLPPAARALFAHHHVLAACRRLGVETITLDDGGGSGAAAARLTGPETGPALWAPLLEKGALKPALRARVAVHEDAVTVAFDGAPREEWVDALLDVLLPLAQHVEAKQQLLVEE</sequence>
<dbReference type="InterPro" id="IPR036101">
    <property type="entry name" value="CarD-like/TRCF_RID_sf"/>
</dbReference>
<evidence type="ECO:0000256" key="4">
    <source>
        <dbReference type="ARBA" id="ARBA00022806"/>
    </source>
</evidence>
<dbReference type="EMBL" id="JAFCMP010000523">
    <property type="protein sequence ID" value="KAG5177661.1"/>
    <property type="molecule type" value="Genomic_DNA"/>
</dbReference>
<dbReference type="Pfam" id="PF00270">
    <property type="entry name" value="DEAD"/>
    <property type="match status" value="1"/>
</dbReference>
<keyword evidence="1" id="KW-0547">Nucleotide-binding</keyword>
<keyword evidence="7" id="KW-0234">DNA repair</keyword>
<keyword evidence="3 10" id="KW-0378">Hydrolase</keyword>
<dbReference type="Pfam" id="PF00271">
    <property type="entry name" value="Helicase_C"/>
    <property type="match status" value="1"/>
</dbReference>
<organism evidence="10 11">
    <name type="scientific">Tribonema minus</name>
    <dbReference type="NCBI Taxonomy" id="303371"/>
    <lineage>
        <taxon>Eukaryota</taxon>
        <taxon>Sar</taxon>
        <taxon>Stramenopiles</taxon>
        <taxon>Ochrophyta</taxon>
        <taxon>PX clade</taxon>
        <taxon>Xanthophyceae</taxon>
        <taxon>Tribonematales</taxon>
        <taxon>Tribonemataceae</taxon>
        <taxon>Tribonema</taxon>
    </lineage>
</organism>
<evidence type="ECO:0000256" key="7">
    <source>
        <dbReference type="ARBA" id="ARBA00023204"/>
    </source>
</evidence>
<evidence type="ECO:0000313" key="11">
    <source>
        <dbReference type="Proteomes" id="UP000664859"/>
    </source>
</evidence>
<evidence type="ECO:0000256" key="2">
    <source>
        <dbReference type="ARBA" id="ARBA00022763"/>
    </source>
</evidence>
<dbReference type="InterPro" id="IPR037235">
    <property type="entry name" value="TRCF-like_C_D7"/>
</dbReference>
<dbReference type="SUPFAM" id="SSF52540">
    <property type="entry name" value="P-loop containing nucleoside triphosphate hydrolases"/>
    <property type="match status" value="2"/>
</dbReference>
<dbReference type="GO" id="GO:0003677">
    <property type="term" value="F:DNA binding"/>
    <property type="evidence" value="ECO:0007669"/>
    <property type="project" value="UniProtKB-KW"/>
</dbReference>
<dbReference type="InterPro" id="IPR011545">
    <property type="entry name" value="DEAD/DEAH_box_helicase_dom"/>
</dbReference>
<dbReference type="PROSITE" id="PS51192">
    <property type="entry name" value="HELICASE_ATP_BIND_1"/>
    <property type="match status" value="1"/>
</dbReference>
<evidence type="ECO:0000256" key="1">
    <source>
        <dbReference type="ARBA" id="ARBA00022741"/>
    </source>
</evidence>
<gene>
    <name evidence="10" type="ORF">JKP88DRAFT_202315</name>
</gene>
<dbReference type="SMART" id="SM00982">
    <property type="entry name" value="TRCF"/>
    <property type="match status" value="1"/>
</dbReference>
<dbReference type="GO" id="GO:0005524">
    <property type="term" value="F:ATP binding"/>
    <property type="evidence" value="ECO:0007669"/>
    <property type="project" value="UniProtKB-KW"/>
</dbReference>
<dbReference type="GO" id="GO:0003678">
    <property type="term" value="F:DNA helicase activity"/>
    <property type="evidence" value="ECO:0007669"/>
    <property type="project" value="TreeGrafter"/>
</dbReference>
<dbReference type="InterPro" id="IPR047112">
    <property type="entry name" value="RecG/Mfd"/>
</dbReference>
<dbReference type="InterPro" id="IPR027417">
    <property type="entry name" value="P-loop_NTPase"/>
</dbReference>
<dbReference type="PANTHER" id="PTHR47964">
    <property type="entry name" value="ATP-DEPENDENT DNA HELICASE HOMOLOG RECG, CHLOROPLASTIC"/>
    <property type="match status" value="1"/>
</dbReference>
<keyword evidence="6" id="KW-0238">DNA-binding</keyword>
<dbReference type="Proteomes" id="UP000664859">
    <property type="component" value="Unassembled WGS sequence"/>
</dbReference>
<dbReference type="InterPro" id="IPR005118">
    <property type="entry name" value="TRCF_C"/>
</dbReference>
<dbReference type="SUPFAM" id="SSF143517">
    <property type="entry name" value="TRCF domain-like"/>
    <property type="match status" value="1"/>
</dbReference>
<dbReference type="Gene3D" id="3.40.50.300">
    <property type="entry name" value="P-loop containing nucleotide triphosphate hydrolases"/>
    <property type="match status" value="2"/>
</dbReference>
<dbReference type="SMART" id="SM00487">
    <property type="entry name" value="DEXDc"/>
    <property type="match status" value="1"/>
</dbReference>
<reference evidence="10" key="1">
    <citation type="submission" date="2021-02" db="EMBL/GenBank/DDBJ databases">
        <title>First Annotated Genome of the Yellow-green Alga Tribonema minus.</title>
        <authorList>
            <person name="Mahan K.M."/>
        </authorList>
    </citation>
    <scope>NUCLEOTIDE SEQUENCE</scope>
    <source>
        <strain evidence="10">UTEX B ZZ1240</strain>
    </source>
</reference>
<dbReference type="InterPro" id="IPR003711">
    <property type="entry name" value="CarD-like/TRCF_RID"/>
</dbReference>
<keyword evidence="4" id="KW-0347">Helicase</keyword>
<proteinExistence type="predicted"/>
<dbReference type="InterPro" id="IPR001650">
    <property type="entry name" value="Helicase_C-like"/>
</dbReference>
<dbReference type="InterPro" id="IPR014001">
    <property type="entry name" value="Helicase_ATP-bd"/>
</dbReference>
<dbReference type="GO" id="GO:0006281">
    <property type="term" value="P:DNA repair"/>
    <property type="evidence" value="ECO:0007669"/>
    <property type="project" value="UniProtKB-KW"/>
</dbReference>
<feature type="domain" description="Helicase C-terminal" evidence="9">
    <location>
        <begin position="324"/>
        <end position="488"/>
    </location>
</feature>
<dbReference type="PROSITE" id="PS51194">
    <property type="entry name" value="HELICASE_CTER"/>
    <property type="match status" value="1"/>
</dbReference>
<keyword evidence="11" id="KW-1185">Reference proteome</keyword>
<evidence type="ECO:0000259" key="9">
    <source>
        <dbReference type="PROSITE" id="PS51194"/>
    </source>
</evidence>
<accession>A0A835YLF5</accession>
<evidence type="ECO:0000259" key="8">
    <source>
        <dbReference type="PROSITE" id="PS51192"/>
    </source>
</evidence>
<evidence type="ECO:0000256" key="5">
    <source>
        <dbReference type="ARBA" id="ARBA00022840"/>
    </source>
</evidence>
<keyword evidence="5" id="KW-0067">ATP-binding</keyword>
<dbReference type="Gene3D" id="2.40.10.170">
    <property type="match status" value="1"/>
</dbReference>
<dbReference type="SUPFAM" id="SSF141259">
    <property type="entry name" value="CarD-like"/>
    <property type="match status" value="1"/>
</dbReference>
<dbReference type="SMART" id="SM00490">
    <property type="entry name" value="HELICc"/>
    <property type="match status" value="1"/>
</dbReference>
<dbReference type="AlphaFoldDB" id="A0A835YLF5"/>
<name>A0A835YLF5_9STRA</name>
<protein>
    <submittedName>
        <fullName evidence="10">P-loop containing nucleoside triphosphate hydrolase protein</fullName>
    </submittedName>
</protein>
<evidence type="ECO:0000256" key="6">
    <source>
        <dbReference type="ARBA" id="ARBA00023125"/>
    </source>
</evidence>
<dbReference type="OrthoDB" id="416741at2759"/>
<evidence type="ECO:0000256" key="3">
    <source>
        <dbReference type="ARBA" id="ARBA00022801"/>
    </source>
</evidence>
<dbReference type="CDD" id="cd17991">
    <property type="entry name" value="DEXHc_TRCF"/>
    <property type="match status" value="1"/>
</dbReference>
<keyword evidence="2" id="KW-0227">DNA damage</keyword>
<dbReference type="PANTHER" id="PTHR47964:SF1">
    <property type="entry name" value="ATP-DEPENDENT DNA HELICASE HOMOLOG RECG, CHLOROPLASTIC"/>
    <property type="match status" value="1"/>
</dbReference>
<dbReference type="GO" id="GO:0016787">
    <property type="term" value="F:hydrolase activity"/>
    <property type="evidence" value="ECO:0007669"/>
    <property type="project" value="UniProtKB-KW"/>
</dbReference>
<evidence type="ECO:0000313" key="10">
    <source>
        <dbReference type="EMBL" id="KAG5177661.1"/>
    </source>
</evidence>
<dbReference type="SMART" id="SM01058">
    <property type="entry name" value="CarD_TRCF"/>
    <property type="match status" value="1"/>
</dbReference>
<feature type="domain" description="Helicase ATP-binding" evidence="8">
    <location>
        <begin position="156"/>
        <end position="315"/>
    </location>
</feature>
<comment type="caution">
    <text evidence="10">The sequence shown here is derived from an EMBL/GenBank/DDBJ whole genome shotgun (WGS) entry which is preliminary data.</text>
</comment>